<feature type="signal peptide" evidence="3">
    <location>
        <begin position="1"/>
        <end position="28"/>
    </location>
</feature>
<dbReference type="Proteomes" id="UP000287447">
    <property type="component" value="Unassembled WGS sequence"/>
</dbReference>
<dbReference type="RefSeq" id="WP_127768125.1">
    <property type="nucleotide sequence ID" value="NZ_SADE01000004.1"/>
</dbReference>
<feature type="region of interest" description="Disordered" evidence="1">
    <location>
        <begin position="42"/>
        <end position="76"/>
    </location>
</feature>
<dbReference type="EMBL" id="SADE01000004">
    <property type="protein sequence ID" value="RVU34095.1"/>
    <property type="molecule type" value="Genomic_DNA"/>
</dbReference>
<proteinExistence type="predicted"/>
<keyword evidence="5" id="KW-1185">Reference proteome</keyword>
<feature type="transmembrane region" description="Helical" evidence="2">
    <location>
        <begin position="90"/>
        <end position="108"/>
    </location>
</feature>
<keyword evidence="2" id="KW-0472">Membrane</keyword>
<evidence type="ECO:0000256" key="3">
    <source>
        <dbReference type="SAM" id="SignalP"/>
    </source>
</evidence>
<feature type="compositionally biased region" description="Polar residues" evidence="1">
    <location>
        <begin position="56"/>
        <end position="68"/>
    </location>
</feature>
<sequence>MFSGVRRFALVLAAVLLVASLNAQSSVAADAGGLEATAATGATRTSIAESAPSPAQPVNLTLDQSSPAVLSDPEGPADGVEENFILPVPLPPALLCLLTAFAGIALLGRRRAGIS</sequence>
<accession>A0A437QHS8</accession>
<dbReference type="AlphaFoldDB" id="A0A437QHS8"/>
<evidence type="ECO:0000313" key="4">
    <source>
        <dbReference type="EMBL" id="RVU34095.1"/>
    </source>
</evidence>
<reference evidence="5" key="1">
    <citation type="submission" date="2019-01" db="EMBL/GenBank/DDBJ databases">
        <title>Gri0909 isolated from a small marine red alga.</title>
        <authorList>
            <person name="Kim J."/>
            <person name="Jeong S.E."/>
            <person name="Jeon C.O."/>
        </authorList>
    </citation>
    <scope>NUCLEOTIDE SEQUENCE [LARGE SCALE GENOMIC DNA]</scope>
    <source>
        <strain evidence="5">Gri0909</strain>
    </source>
</reference>
<feature type="chain" id="PRO_5019145970" description="VPLPA-CTERM sorting domain-containing protein" evidence="3">
    <location>
        <begin position="29"/>
        <end position="115"/>
    </location>
</feature>
<keyword evidence="2" id="KW-0812">Transmembrane</keyword>
<keyword evidence="2" id="KW-1133">Transmembrane helix</keyword>
<gene>
    <name evidence="4" type="ORF">EOI86_23555</name>
</gene>
<name>A0A437QHS8_9PROT</name>
<evidence type="ECO:0000256" key="2">
    <source>
        <dbReference type="SAM" id="Phobius"/>
    </source>
</evidence>
<evidence type="ECO:0000256" key="1">
    <source>
        <dbReference type="SAM" id="MobiDB-lite"/>
    </source>
</evidence>
<evidence type="ECO:0008006" key="6">
    <source>
        <dbReference type="Google" id="ProtNLM"/>
    </source>
</evidence>
<comment type="caution">
    <text evidence="4">The sequence shown here is derived from an EMBL/GenBank/DDBJ whole genome shotgun (WGS) entry which is preliminary data.</text>
</comment>
<organism evidence="4 5">
    <name type="scientific">Hwanghaeella grinnelliae</name>
    <dbReference type="NCBI Taxonomy" id="2500179"/>
    <lineage>
        <taxon>Bacteria</taxon>
        <taxon>Pseudomonadati</taxon>
        <taxon>Pseudomonadota</taxon>
        <taxon>Alphaproteobacteria</taxon>
        <taxon>Rhodospirillales</taxon>
        <taxon>Rhodospirillaceae</taxon>
        <taxon>Hwanghaeella</taxon>
    </lineage>
</organism>
<evidence type="ECO:0000313" key="5">
    <source>
        <dbReference type="Proteomes" id="UP000287447"/>
    </source>
</evidence>
<protein>
    <recommendedName>
        <fullName evidence="6">VPLPA-CTERM sorting domain-containing protein</fullName>
    </recommendedName>
</protein>
<keyword evidence="3" id="KW-0732">Signal</keyword>